<reference evidence="2 3" key="1">
    <citation type="submission" date="2018-09" db="EMBL/GenBank/DDBJ databases">
        <title>Genome sequencing of strain 2DFW10M-5.</title>
        <authorList>
            <person name="Heo J."/>
            <person name="Kim S.-J."/>
            <person name="Kwon S.-W."/>
        </authorList>
    </citation>
    <scope>NUCLEOTIDE SEQUENCE [LARGE SCALE GENOMIC DNA]</scope>
    <source>
        <strain evidence="2 3">2DFW10M-5</strain>
    </source>
</reference>
<dbReference type="KEGG" id="gry:D7I44_08710"/>
<keyword evidence="1" id="KW-0472">Membrane</keyword>
<gene>
    <name evidence="2" type="ORF">D7I44_08710</name>
</gene>
<sequence length="255" mass="26221">MNSEAVNRNRKRAGFWATTIAVGALVAGIITVGVTAGGEEAEAEPLPVPAATNPIIADPDGPHESTIWDAQVWAKDAFGEFNAVTHHGSGNALIELPEGAQAGVLTARNTGDGEFALTMRGPALEVTGDQPVMTTGAYQGTTVWGVHNTADAAYLQVISDGDWSVTIAPMSAARVMHSTGDGIGDTVFLWDGDARALNAAHHGNGEFAITGYTEDPIATVGITTHRGPYTGTIHLGSSPAVIAVTAVGSWTVGPQ</sequence>
<dbReference type="OrthoDB" id="2004788at2"/>
<dbReference type="RefSeq" id="WP_120789137.1">
    <property type="nucleotide sequence ID" value="NZ_CP032624.1"/>
</dbReference>
<organism evidence="2 3">
    <name type="scientific">Gryllotalpicola protaetiae</name>
    <dbReference type="NCBI Taxonomy" id="2419771"/>
    <lineage>
        <taxon>Bacteria</taxon>
        <taxon>Bacillati</taxon>
        <taxon>Actinomycetota</taxon>
        <taxon>Actinomycetes</taxon>
        <taxon>Micrococcales</taxon>
        <taxon>Microbacteriaceae</taxon>
        <taxon>Gryllotalpicola</taxon>
    </lineage>
</organism>
<feature type="transmembrane region" description="Helical" evidence="1">
    <location>
        <begin position="12"/>
        <end position="34"/>
    </location>
</feature>
<dbReference type="EMBL" id="CP032624">
    <property type="protein sequence ID" value="AYG03605.1"/>
    <property type="molecule type" value="Genomic_DNA"/>
</dbReference>
<protein>
    <submittedName>
        <fullName evidence="2">Uncharacterized protein</fullName>
    </submittedName>
</protein>
<keyword evidence="3" id="KW-1185">Reference proteome</keyword>
<dbReference type="Proteomes" id="UP000275069">
    <property type="component" value="Chromosome"/>
</dbReference>
<keyword evidence="1" id="KW-0812">Transmembrane</keyword>
<evidence type="ECO:0000256" key="1">
    <source>
        <dbReference type="SAM" id="Phobius"/>
    </source>
</evidence>
<accession>A0A387BHU4</accession>
<name>A0A387BHU4_9MICO</name>
<dbReference type="AlphaFoldDB" id="A0A387BHU4"/>
<evidence type="ECO:0000313" key="2">
    <source>
        <dbReference type="EMBL" id="AYG03605.1"/>
    </source>
</evidence>
<proteinExistence type="predicted"/>
<evidence type="ECO:0000313" key="3">
    <source>
        <dbReference type="Proteomes" id="UP000275069"/>
    </source>
</evidence>
<keyword evidence="1" id="KW-1133">Transmembrane helix</keyword>